<feature type="compositionally biased region" description="Basic and acidic residues" evidence="1">
    <location>
        <begin position="15"/>
        <end position="27"/>
    </location>
</feature>
<gene>
    <name evidence="2" type="ORF">JD844_004556</name>
</gene>
<accession>A0ABQ7SDI1</accession>
<dbReference type="Proteomes" id="UP000826234">
    <property type="component" value="Unassembled WGS sequence"/>
</dbReference>
<protein>
    <submittedName>
        <fullName evidence="2">Uncharacterized protein</fullName>
    </submittedName>
</protein>
<evidence type="ECO:0000256" key="1">
    <source>
        <dbReference type="SAM" id="MobiDB-lite"/>
    </source>
</evidence>
<comment type="caution">
    <text evidence="2">The sequence shown here is derived from an EMBL/GenBank/DDBJ whole genome shotgun (WGS) entry which is preliminary data.</text>
</comment>
<keyword evidence="3" id="KW-1185">Reference proteome</keyword>
<proteinExistence type="predicted"/>
<organism evidence="2 3">
    <name type="scientific">Phrynosoma platyrhinos</name>
    <name type="common">Desert horned lizard</name>
    <dbReference type="NCBI Taxonomy" id="52577"/>
    <lineage>
        <taxon>Eukaryota</taxon>
        <taxon>Metazoa</taxon>
        <taxon>Chordata</taxon>
        <taxon>Craniata</taxon>
        <taxon>Vertebrata</taxon>
        <taxon>Euteleostomi</taxon>
        <taxon>Lepidosauria</taxon>
        <taxon>Squamata</taxon>
        <taxon>Bifurcata</taxon>
        <taxon>Unidentata</taxon>
        <taxon>Episquamata</taxon>
        <taxon>Toxicofera</taxon>
        <taxon>Iguania</taxon>
        <taxon>Phrynosomatidae</taxon>
        <taxon>Phrynosomatinae</taxon>
        <taxon>Phrynosoma</taxon>
    </lineage>
</organism>
<evidence type="ECO:0000313" key="3">
    <source>
        <dbReference type="Proteomes" id="UP000826234"/>
    </source>
</evidence>
<evidence type="ECO:0000313" key="2">
    <source>
        <dbReference type="EMBL" id="KAH0615374.1"/>
    </source>
</evidence>
<reference evidence="2 3" key="1">
    <citation type="journal article" date="2022" name="Gigascience">
        <title>A chromosome-level genome assembly and annotation of the desert horned lizard, Phrynosoma platyrhinos, provides insight into chromosomal rearrangements among reptiles.</title>
        <authorList>
            <person name="Koochekian N."/>
            <person name="Ascanio A."/>
            <person name="Farleigh K."/>
            <person name="Card D.C."/>
            <person name="Schield D.R."/>
            <person name="Castoe T.A."/>
            <person name="Jezkova T."/>
        </authorList>
    </citation>
    <scope>NUCLEOTIDE SEQUENCE [LARGE SCALE GENOMIC DNA]</scope>
    <source>
        <strain evidence="2">NK-2021</strain>
    </source>
</reference>
<sequence length="72" mass="8214">MRELTRASLRLTAKPNERETPEEGGREGRKRIYHFAMYLDNVCEISSCDSCDTGRKGEVRLTKDGVRELNPA</sequence>
<dbReference type="EMBL" id="JAIPUX010005291">
    <property type="protein sequence ID" value="KAH0615374.1"/>
    <property type="molecule type" value="Genomic_DNA"/>
</dbReference>
<feature type="region of interest" description="Disordered" evidence="1">
    <location>
        <begin position="1"/>
        <end position="28"/>
    </location>
</feature>
<name>A0ABQ7SDI1_PHRPL</name>